<organism evidence="4 5">
    <name type="scientific">Xylaria grammica</name>
    <dbReference type="NCBI Taxonomy" id="363999"/>
    <lineage>
        <taxon>Eukaryota</taxon>
        <taxon>Fungi</taxon>
        <taxon>Dikarya</taxon>
        <taxon>Ascomycota</taxon>
        <taxon>Pezizomycotina</taxon>
        <taxon>Sordariomycetes</taxon>
        <taxon>Xylariomycetidae</taxon>
        <taxon>Xylariales</taxon>
        <taxon>Xylariaceae</taxon>
        <taxon>Xylaria</taxon>
    </lineage>
</organism>
<keyword evidence="2" id="KW-0812">Transmembrane</keyword>
<reference evidence="4 5" key="1">
    <citation type="submission" date="2018-12" db="EMBL/GenBank/DDBJ databases">
        <title>Draft genome sequence of Xylaria grammica IHI A82.</title>
        <authorList>
            <person name="Buettner E."/>
            <person name="Kellner H."/>
        </authorList>
    </citation>
    <scope>NUCLEOTIDE SEQUENCE [LARGE SCALE GENOMIC DNA]</scope>
    <source>
        <strain evidence="4 5">IHI A82</strain>
    </source>
</reference>
<keyword evidence="2" id="KW-1133">Transmembrane helix</keyword>
<evidence type="ECO:0000256" key="1">
    <source>
        <dbReference type="SAM" id="MobiDB-lite"/>
    </source>
</evidence>
<dbReference type="PANTHER" id="PTHR34502:SF3">
    <property type="entry name" value="DUF6594 DOMAIN-CONTAINING PROTEIN"/>
    <property type="match status" value="1"/>
</dbReference>
<dbReference type="InterPro" id="IPR046529">
    <property type="entry name" value="DUF6594"/>
</dbReference>
<evidence type="ECO:0000313" key="5">
    <source>
        <dbReference type="Proteomes" id="UP000286045"/>
    </source>
</evidence>
<gene>
    <name evidence="4" type="ORF">EKO27_g7171</name>
</gene>
<dbReference type="STRING" id="363999.A0A439D110"/>
<dbReference type="Pfam" id="PF20237">
    <property type="entry name" value="DUF6594"/>
    <property type="match status" value="1"/>
</dbReference>
<feature type="transmembrane region" description="Helical" evidence="2">
    <location>
        <begin position="275"/>
        <end position="299"/>
    </location>
</feature>
<sequence>MGRSGYNHDDSEDGDCFSTADSRATEPDRDSSRADRLVGLRSLYREIRDMIIALGPRQPEIKLDGSFRSVGDSLNGNPRLAALMATDPVFLIVRRYRYETELDRLDREQLSDKQPDRKESERDDLSEEQRKVLEKVSASLAQYGQVASLVQQFDKYDEPSASRLRSLHNFFEVNKPFGNDKSYYRHKNDLMVLRDMQSDTFIDRTFVHPLLERPGKFLKRLFRDPTHVDSDEHITINDRRKVLMFNTTFAISILLLILVGPIYPLYYLSQIQSRGVMLLGTAFTQIAFVAIFTVFVGLFTTAKRHELFAIATT</sequence>
<keyword evidence="2" id="KW-0472">Membrane</keyword>
<dbReference type="EMBL" id="RYZI01000228">
    <property type="protein sequence ID" value="RWA07931.1"/>
    <property type="molecule type" value="Genomic_DNA"/>
</dbReference>
<proteinExistence type="predicted"/>
<dbReference type="AlphaFoldDB" id="A0A439D110"/>
<keyword evidence="5" id="KW-1185">Reference proteome</keyword>
<evidence type="ECO:0000259" key="3">
    <source>
        <dbReference type="Pfam" id="PF20237"/>
    </source>
</evidence>
<evidence type="ECO:0000256" key="2">
    <source>
        <dbReference type="SAM" id="Phobius"/>
    </source>
</evidence>
<accession>A0A439D110</accession>
<name>A0A439D110_9PEZI</name>
<feature type="transmembrane region" description="Helical" evidence="2">
    <location>
        <begin position="242"/>
        <end position="263"/>
    </location>
</feature>
<dbReference type="PANTHER" id="PTHR34502">
    <property type="entry name" value="DUF6594 DOMAIN-CONTAINING PROTEIN-RELATED"/>
    <property type="match status" value="1"/>
</dbReference>
<dbReference type="Proteomes" id="UP000286045">
    <property type="component" value="Unassembled WGS sequence"/>
</dbReference>
<feature type="region of interest" description="Disordered" evidence="1">
    <location>
        <begin position="107"/>
        <end position="128"/>
    </location>
</feature>
<comment type="caution">
    <text evidence="4">The sequence shown here is derived from an EMBL/GenBank/DDBJ whole genome shotgun (WGS) entry which is preliminary data.</text>
</comment>
<feature type="region of interest" description="Disordered" evidence="1">
    <location>
        <begin position="1"/>
        <end position="34"/>
    </location>
</feature>
<feature type="domain" description="DUF6594" evidence="3">
    <location>
        <begin position="78"/>
        <end position="312"/>
    </location>
</feature>
<feature type="compositionally biased region" description="Basic and acidic residues" evidence="1">
    <location>
        <begin position="23"/>
        <end position="34"/>
    </location>
</feature>
<protein>
    <recommendedName>
        <fullName evidence="3">DUF6594 domain-containing protein</fullName>
    </recommendedName>
</protein>
<evidence type="ECO:0000313" key="4">
    <source>
        <dbReference type="EMBL" id="RWA07931.1"/>
    </source>
</evidence>